<reference evidence="8" key="1">
    <citation type="journal article" date="2019" name="Int. J. Syst. Evol. Microbiol.">
        <title>The Global Catalogue of Microorganisms (GCM) 10K type strain sequencing project: providing services to taxonomists for standard genome sequencing and annotation.</title>
        <authorList>
            <consortium name="The Broad Institute Genomics Platform"/>
            <consortium name="The Broad Institute Genome Sequencing Center for Infectious Disease"/>
            <person name="Wu L."/>
            <person name="Ma J."/>
        </authorList>
    </citation>
    <scope>NUCLEOTIDE SEQUENCE [LARGE SCALE GENOMIC DNA]</scope>
    <source>
        <strain evidence="8">JCM 17386</strain>
    </source>
</reference>
<keyword evidence="5 6" id="KW-0472">Membrane</keyword>
<comment type="caution">
    <text evidence="7">The sequence shown here is derived from an EMBL/GenBank/DDBJ whole genome shotgun (WGS) entry which is preliminary data.</text>
</comment>
<dbReference type="RefSeq" id="WP_229350070.1">
    <property type="nucleotide sequence ID" value="NZ_BAABAO010000013.1"/>
</dbReference>
<dbReference type="EMBL" id="BAABAO010000013">
    <property type="protein sequence ID" value="GAA4136704.1"/>
    <property type="molecule type" value="Genomic_DNA"/>
</dbReference>
<proteinExistence type="predicted"/>
<feature type="transmembrane region" description="Helical" evidence="6">
    <location>
        <begin position="307"/>
        <end position="331"/>
    </location>
</feature>
<accession>A0ABP7YIH1</accession>
<keyword evidence="4 6" id="KW-1133">Transmembrane helix</keyword>
<evidence type="ECO:0008006" key="9">
    <source>
        <dbReference type="Google" id="ProtNLM"/>
    </source>
</evidence>
<evidence type="ECO:0000313" key="8">
    <source>
        <dbReference type="Proteomes" id="UP001501333"/>
    </source>
</evidence>
<dbReference type="PANTHER" id="PTHR30250">
    <property type="entry name" value="PST FAMILY PREDICTED COLANIC ACID TRANSPORTER"/>
    <property type="match status" value="1"/>
</dbReference>
<feature type="transmembrane region" description="Helical" evidence="6">
    <location>
        <begin position="103"/>
        <end position="120"/>
    </location>
</feature>
<feature type="transmembrane region" description="Helical" evidence="6">
    <location>
        <begin position="343"/>
        <end position="364"/>
    </location>
</feature>
<evidence type="ECO:0000256" key="4">
    <source>
        <dbReference type="ARBA" id="ARBA00022989"/>
    </source>
</evidence>
<evidence type="ECO:0000313" key="7">
    <source>
        <dbReference type="EMBL" id="GAA4136704.1"/>
    </source>
</evidence>
<feature type="transmembrane region" description="Helical" evidence="6">
    <location>
        <begin position="170"/>
        <end position="196"/>
    </location>
</feature>
<feature type="transmembrane region" description="Helical" evidence="6">
    <location>
        <begin position="398"/>
        <end position="419"/>
    </location>
</feature>
<keyword evidence="3 6" id="KW-0812">Transmembrane</keyword>
<name>A0ABP7YIH1_9FLAO</name>
<feature type="transmembrane region" description="Helical" evidence="6">
    <location>
        <begin position="50"/>
        <end position="67"/>
    </location>
</feature>
<feature type="transmembrane region" description="Helical" evidence="6">
    <location>
        <begin position="266"/>
        <end position="286"/>
    </location>
</feature>
<gene>
    <name evidence="7" type="ORF">GCM10022250_33650</name>
</gene>
<evidence type="ECO:0000256" key="6">
    <source>
        <dbReference type="SAM" id="Phobius"/>
    </source>
</evidence>
<organism evidence="7 8">
    <name type="scientific">Flavobacterium chungbukense</name>
    <dbReference type="NCBI Taxonomy" id="877464"/>
    <lineage>
        <taxon>Bacteria</taxon>
        <taxon>Pseudomonadati</taxon>
        <taxon>Bacteroidota</taxon>
        <taxon>Flavobacteriia</taxon>
        <taxon>Flavobacteriales</taxon>
        <taxon>Flavobacteriaceae</taxon>
        <taxon>Flavobacterium</taxon>
    </lineage>
</organism>
<dbReference type="InterPro" id="IPR050833">
    <property type="entry name" value="Poly_Biosynth_Transport"/>
</dbReference>
<sequence>MIKLKQHPKYDTIVSWGKLISITGSAQIIIQAVTFASGILIIHLLSVKEYAFYTLCNTMLGAMIVLSDSGISTGVMSLGGESWQDKEKLGTVLATGLELRRKYALLSLLVTIPILFYLLLHNGASWLVAFLITLAMIPAFYAALSDSLLEIVPKLHQKIYPLQRNQIEVGIVRLFLSAITVFFFPLAFVAILAGGIPRIIGNVRLRKIVYGITGEEKESDPEIRRKIIDISKRTLPSVIYYCFSGQINIWIISYFGNTTSLAQLGALSRVVMLLSLISVVFSVLIVPRFARLKNDYSILIAFYTKMIILIVFISILVIITLCFLSEYFLYILGHKYLGLDKELILVMIGGCINMIMASGLSLYMSKGWVMKHYISVGFSILPLIVGCLIFDISDLVGVLYFNIFVAITEMIVHVGYGFYRINLLRNKQAE</sequence>
<keyword evidence="2" id="KW-1003">Cell membrane</keyword>
<evidence type="ECO:0000256" key="5">
    <source>
        <dbReference type="ARBA" id="ARBA00023136"/>
    </source>
</evidence>
<keyword evidence="8" id="KW-1185">Reference proteome</keyword>
<evidence type="ECO:0000256" key="3">
    <source>
        <dbReference type="ARBA" id="ARBA00022692"/>
    </source>
</evidence>
<evidence type="ECO:0000256" key="1">
    <source>
        <dbReference type="ARBA" id="ARBA00004651"/>
    </source>
</evidence>
<dbReference type="Pfam" id="PF13440">
    <property type="entry name" value="Polysacc_synt_3"/>
    <property type="match status" value="1"/>
</dbReference>
<dbReference type="PANTHER" id="PTHR30250:SF11">
    <property type="entry name" value="O-ANTIGEN TRANSPORTER-RELATED"/>
    <property type="match status" value="1"/>
</dbReference>
<comment type="subcellular location">
    <subcellularLocation>
        <location evidence="1">Cell membrane</location>
        <topology evidence="1">Multi-pass membrane protein</topology>
    </subcellularLocation>
</comment>
<evidence type="ECO:0000256" key="2">
    <source>
        <dbReference type="ARBA" id="ARBA00022475"/>
    </source>
</evidence>
<protein>
    <recommendedName>
        <fullName evidence="9">Polysaccharide biosynthesis protein</fullName>
    </recommendedName>
</protein>
<dbReference type="Proteomes" id="UP001501333">
    <property type="component" value="Unassembled WGS sequence"/>
</dbReference>
<feature type="transmembrane region" description="Helical" evidence="6">
    <location>
        <begin position="373"/>
        <end position="392"/>
    </location>
</feature>
<feature type="transmembrane region" description="Helical" evidence="6">
    <location>
        <begin position="20"/>
        <end position="44"/>
    </location>
</feature>
<feature type="transmembrane region" description="Helical" evidence="6">
    <location>
        <begin position="126"/>
        <end position="149"/>
    </location>
</feature>